<name>A0A6P1ZHM7_9BACT</name>
<dbReference type="InterPro" id="IPR017896">
    <property type="entry name" value="4Fe4S_Fe-S-bd"/>
</dbReference>
<evidence type="ECO:0000256" key="3">
    <source>
        <dbReference type="ARBA" id="ARBA00023014"/>
    </source>
</evidence>
<dbReference type="OrthoDB" id="9815745at2"/>
<dbReference type="GO" id="GO:0046872">
    <property type="term" value="F:metal ion binding"/>
    <property type="evidence" value="ECO:0007669"/>
    <property type="project" value="UniProtKB-KW"/>
</dbReference>
<dbReference type="PANTHER" id="PTHR42827">
    <property type="entry name" value="IRON-SULFUR CLUSTER-BINDING PROTEIN-RELATED"/>
    <property type="match status" value="1"/>
</dbReference>
<gene>
    <name evidence="6" type="ORF">DQK91_09475</name>
    <name evidence="5" type="ORF">E8L03_17770</name>
</gene>
<dbReference type="GO" id="GO:0051536">
    <property type="term" value="F:iron-sulfur cluster binding"/>
    <property type="evidence" value="ECO:0007669"/>
    <property type="project" value="UniProtKB-KW"/>
</dbReference>
<accession>A0A6P1ZHM7</accession>
<dbReference type="SUPFAM" id="SSF46548">
    <property type="entry name" value="alpha-helical ferredoxin"/>
    <property type="match status" value="1"/>
</dbReference>
<dbReference type="RefSeq" id="WP_144305119.1">
    <property type="nucleotide sequence ID" value="NZ_CP039543.1"/>
</dbReference>
<evidence type="ECO:0000313" key="5">
    <source>
        <dbReference type="EMBL" id="QJT10650.1"/>
    </source>
</evidence>
<dbReference type="Gene3D" id="3.30.70.20">
    <property type="match status" value="1"/>
</dbReference>
<protein>
    <submittedName>
        <fullName evidence="6">Epoxyqueuosine reductase</fullName>
    </submittedName>
</protein>
<keyword evidence="1" id="KW-0479">Metal-binding</keyword>
<sequence length="242" mass="26456">MNDTRHIRDELQQRAREWGADIVRIADTSRLAGIETEPADLLDGFPRAVTMAVHLADGIMDQITDGPTPLYSSHYQRVNALLDDIAVRVAGFLQSHGAKAMPIPASQILDYERFVSYISHKAVAIAGGLGWQGKSLLLVTPQFGPRVRLVTVLTNMDLPADEPVKNRCGTCTSCTDACPAGAIRNVNTTLHYATREEAIDFDACLQQLETFGQLEHINPYICGVCIAVCPWGKKKARKAKAA</sequence>
<dbReference type="Proteomes" id="UP000434052">
    <property type="component" value="Unassembled WGS sequence"/>
</dbReference>
<keyword evidence="2" id="KW-0408">Iron</keyword>
<feature type="domain" description="4Fe-4S ferredoxin-type" evidence="4">
    <location>
        <begin position="159"/>
        <end position="188"/>
    </location>
</feature>
<evidence type="ECO:0000256" key="2">
    <source>
        <dbReference type="ARBA" id="ARBA00023004"/>
    </source>
</evidence>
<evidence type="ECO:0000313" key="8">
    <source>
        <dbReference type="Proteomes" id="UP000503251"/>
    </source>
</evidence>
<evidence type="ECO:0000256" key="1">
    <source>
        <dbReference type="ARBA" id="ARBA00022723"/>
    </source>
</evidence>
<dbReference type="InterPro" id="IPR017900">
    <property type="entry name" value="4Fe4S_Fe_S_CS"/>
</dbReference>
<dbReference type="Proteomes" id="UP000503251">
    <property type="component" value="Chromosome"/>
</dbReference>
<reference evidence="6 7" key="1">
    <citation type="submission" date="2018-06" db="EMBL/GenBank/DDBJ databases">
        <title>Complete genome of Desulfovibrio marinus P48SEP.</title>
        <authorList>
            <person name="Crispim J.S."/>
            <person name="Vidigal P.M.P."/>
            <person name="Silva L.C.F."/>
            <person name="Araujo L.C."/>
            <person name="Laguardia C.N."/>
            <person name="Dias R.S."/>
            <person name="Sousa M.P."/>
            <person name="Paula S.O."/>
            <person name="Silva C."/>
        </authorList>
    </citation>
    <scope>NUCLEOTIDE SEQUENCE [LARGE SCALE GENOMIC DNA]</scope>
    <source>
        <strain evidence="6 7">P48SEP</strain>
    </source>
</reference>
<proteinExistence type="predicted"/>
<dbReference type="PANTHER" id="PTHR42827:SF1">
    <property type="entry name" value="IRON-SULFUR CLUSTER-BINDING PROTEIN"/>
    <property type="match status" value="1"/>
</dbReference>
<reference evidence="5 8" key="2">
    <citation type="submission" date="2019-04" db="EMBL/GenBank/DDBJ databases">
        <title>Isolation and culture of sulfate reducing bacteria from the cold seep of the South China Sea.</title>
        <authorList>
            <person name="Sun C."/>
            <person name="Liu R."/>
        </authorList>
    </citation>
    <scope>NUCLEOTIDE SEQUENCE [LARGE SCALE GENOMIC DNA]</scope>
    <source>
        <strain evidence="5 8">CS1</strain>
    </source>
</reference>
<dbReference type="Pfam" id="PF13484">
    <property type="entry name" value="Fer4_16"/>
    <property type="match status" value="1"/>
</dbReference>
<evidence type="ECO:0000259" key="4">
    <source>
        <dbReference type="PROSITE" id="PS51379"/>
    </source>
</evidence>
<keyword evidence="3" id="KW-0411">Iron-sulfur</keyword>
<dbReference type="EMBL" id="QMIF01000005">
    <property type="protein sequence ID" value="TVM34122.1"/>
    <property type="molecule type" value="Genomic_DNA"/>
</dbReference>
<dbReference type="PROSITE" id="PS00198">
    <property type="entry name" value="4FE4S_FER_1"/>
    <property type="match status" value="1"/>
</dbReference>
<organism evidence="6 7">
    <name type="scientific">Oceanidesulfovibrio marinus</name>
    <dbReference type="NCBI Taxonomy" id="370038"/>
    <lineage>
        <taxon>Bacteria</taxon>
        <taxon>Pseudomonadati</taxon>
        <taxon>Thermodesulfobacteriota</taxon>
        <taxon>Desulfovibrionia</taxon>
        <taxon>Desulfovibrionales</taxon>
        <taxon>Desulfovibrionaceae</taxon>
        <taxon>Oceanidesulfovibrio</taxon>
    </lineage>
</organism>
<evidence type="ECO:0000313" key="7">
    <source>
        <dbReference type="Proteomes" id="UP000434052"/>
    </source>
</evidence>
<keyword evidence="8" id="KW-1185">Reference proteome</keyword>
<dbReference type="AlphaFoldDB" id="A0A6P1ZHM7"/>
<evidence type="ECO:0000313" key="6">
    <source>
        <dbReference type="EMBL" id="TVM34122.1"/>
    </source>
</evidence>
<dbReference type="PROSITE" id="PS51379">
    <property type="entry name" value="4FE4S_FER_2"/>
    <property type="match status" value="1"/>
</dbReference>
<dbReference type="EMBL" id="CP039543">
    <property type="protein sequence ID" value="QJT10650.1"/>
    <property type="molecule type" value="Genomic_DNA"/>
</dbReference>